<organism evidence="1">
    <name type="scientific">candidate division CPR3 bacterium</name>
    <dbReference type="NCBI Taxonomy" id="2268181"/>
    <lineage>
        <taxon>Bacteria</taxon>
        <taxon>Bacteria division CPR3</taxon>
    </lineage>
</organism>
<sequence>MMKKIIQAHIYKGEKYYIAECIDLPVVTQGKTLDELAKNLNEAIELQLEDEKLEDFDLIQKPSILASIELEPMVYAKA</sequence>
<accession>A0A7C4R3S5</accession>
<evidence type="ECO:0000313" key="1">
    <source>
        <dbReference type="EMBL" id="HGT71435.1"/>
    </source>
</evidence>
<dbReference type="Gene3D" id="3.30.160.250">
    <property type="match status" value="1"/>
</dbReference>
<name>A0A7C4R3S5_UNCC3</name>
<comment type="caution">
    <text evidence="1">The sequence shown here is derived from an EMBL/GenBank/DDBJ whole genome shotgun (WGS) entry which is preliminary data.</text>
</comment>
<gene>
    <name evidence="1" type="ORF">ENT43_04220</name>
</gene>
<dbReference type="EMBL" id="DSYQ01000028">
    <property type="protein sequence ID" value="HGT71435.1"/>
    <property type="molecule type" value="Genomic_DNA"/>
</dbReference>
<reference evidence="1" key="1">
    <citation type="journal article" date="2020" name="mSystems">
        <title>Genome- and Community-Level Interaction Insights into Carbon Utilization and Element Cycling Functions of Hydrothermarchaeota in Hydrothermal Sediment.</title>
        <authorList>
            <person name="Zhou Z."/>
            <person name="Liu Y."/>
            <person name="Xu W."/>
            <person name="Pan J."/>
            <person name="Luo Z.H."/>
            <person name="Li M."/>
        </authorList>
    </citation>
    <scope>NUCLEOTIDE SEQUENCE [LARGE SCALE GENOMIC DNA]</scope>
    <source>
        <strain evidence="1">SpSt-579</strain>
    </source>
</reference>
<dbReference type="SUPFAM" id="SSF143100">
    <property type="entry name" value="TTHA1013/TTHA0281-like"/>
    <property type="match status" value="1"/>
</dbReference>
<dbReference type="InterPro" id="IPR035069">
    <property type="entry name" value="TTHA1013/TTHA0281-like"/>
</dbReference>
<protein>
    <submittedName>
        <fullName evidence="1">Type II toxin-antitoxin system HicB family antitoxin</fullName>
    </submittedName>
</protein>
<dbReference type="AlphaFoldDB" id="A0A7C4R3S5"/>
<proteinExistence type="predicted"/>